<dbReference type="SMART" id="SM00477">
    <property type="entry name" value="NUC"/>
    <property type="match status" value="1"/>
</dbReference>
<gene>
    <name evidence="5" type="ORF">XD92_0105</name>
</gene>
<feature type="binding site" evidence="2">
    <location>
        <position position="474"/>
    </location>
    <ligand>
        <name>Mg(2+)</name>
        <dbReference type="ChEBI" id="CHEBI:18420"/>
        <note>catalytic</note>
    </ligand>
</feature>
<dbReference type="PANTHER" id="PTHR13966">
    <property type="entry name" value="ENDONUCLEASE RELATED"/>
    <property type="match status" value="1"/>
</dbReference>
<organism evidence="5 6">
    <name type="scientific">Proteiniphilum acetatigenes</name>
    <dbReference type="NCBI Taxonomy" id="294710"/>
    <lineage>
        <taxon>Bacteria</taxon>
        <taxon>Pseudomonadati</taxon>
        <taxon>Bacteroidota</taxon>
        <taxon>Bacteroidia</taxon>
        <taxon>Bacteroidales</taxon>
        <taxon>Dysgonomonadaceae</taxon>
        <taxon>Proteiniphilum</taxon>
    </lineage>
</organism>
<dbReference type="SUPFAM" id="SSF54060">
    <property type="entry name" value="His-Me finger endonucleases"/>
    <property type="match status" value="1"/>
</dbReference>
<sequence length="599" mass="67966">MDAVPIKKKQCKKPKKNFVVPYIIFYFYGIDQRLVTNSILKKMKKPFFLLLFLSFIVARCDDDRDISGQSDTQLAFSSRIIEAESMPAEATMQWQEGDEIGVFAEGNIAHRNIPYSTNGAGYFSSTTPIYYPTGSGSFNIIAYYPYTQELTGNTLPIDLTSNSHNILYSNNLKGMSAASKEMLNRLDFNHVLQRIYIRLRMADESMRSGNLEAHLEGYTKGSLSLREGALTIDEGSRGIIPLEVTNSGNEWIIRGVLLPSQSSSVELTIMIDEVAYKWNIPLIQKENYIYTYGVELETENIRVTTPLTATNSGEVYNLRPVNFTPPPVIPTDPEDGERPPSRIYMETPVPASGSFSPYSYQVTHMVSDLSWLNNSNASGEARNYTIHFDTRETYPVWVAYPLHPTYMLSGNRTDDWQYDPLIPINYQPDLFSGWQTRTVSRGHMLPSASRSASRNLNRTTFYFTNMVAQNSEMNSSTWSDLEEKVRYWSKQTEYDTLYVVTGSILPSPPERVNYALDASGRKAAIPKYLYKALCRMNKLNGEYTSIAFKMENRATGIDYIRSVLSVEELEQETGFTFFSGLPAEVATEVKRQKSLGKWN</sequence>
<dbReference type="Gene3D" id="3.40.570.10">
    <property type="entry name" value="Extracellular Endonuclease, subunit A"/>
    <property type="match status" value="1"/>
</dbReference>
<dbReference type="EMBL" id="LGGN01000008">
    <property type="protein sequence ID" value="KUK78714.1"/>
    <property type="molecule type" value="Genomic_DNA"/>
</dbReference>
<evidence type="ECO:0000259" key="4">
    <source>
        <dbReference type="SMART" id="SM00892"/>
    </source>
</evidence>
<dbReference type="Gene3D" id="2.60.40.2620">
    <property type="entry name" value="Fimbrillin-like"/>
    <property type="match status" value="1"/>
</dbReference>
<dbReference type="AlphaFoldDB" id="A0A117M1A8"/>
<protein>
    <recommendedName>
        <fullName evidence="7">DNA/RNA non-specific endonuclease</fullName>
    </recommendedName>
</protein>
<dbReference type="PANTHER" id="PTHR13966:SF5">
    <property type="entry name" value="ENDONUCLEASE G, MITOCHONDRIAL"/>
    <property type="match status" value="1"/>
</dbReference>
<proteinExistence type="predicted"/>
<dbReference type="Pfam" id="PF01223">
    <property type="entry name" value="Endonuclease_NS"/>
    <property type="match status" value="1"/>
</dbReference>
<comment type="caution">
    <text evidence="5">The sequence shown here is derived from an EMBL/GenBank/DDBJ whole genome shotgun (WGS) entry which is preliminary data.</text>
</comment>
<dbReference type="InterPro" id="IPR001604">
    <property type="entry name" value="Endo_G_ENPP1-like_dom"/>
</dbReference>
<reference evidence="6" key="1">
    <citation type="journal article" date="2015" name="MBio">
        <title>Genome-Resolved Metagenomic Analysis Reveals Roles for Candidate Phyla and Other Microbial Community Members in Biogeochemical Transformations in Oil Reservoirs.</title>
        <authorList>
            <person name="Hu P."/>
            <person name="Tom L."/>
            <person name="Singh A."/>
            <person name="Thomas B.C."/>
            <person name="Baker B.J."/>
            <person name="Piceno Y.M."/>
            <person name="Andersen G.L."/>
            <person name="Banfield J.F."/>
        </authorList>
    </citation>
    <scope>NUCLEOTIDE SEQUENCE [LARGE SCALE GENOMIC DNA]</scope>
</reference>
<dbReference type="Pfam" id="PF13149">
    <property type="entry name" value="Mfa_like_1"/>
    <property type="match status" value="1"/>
</dbReference>
<dbReference type="InterPro" id="IPR042278">
    <property type="entry name" value="Mfa-like_1_N"/>
</dbReference>
<evidence type="ECO:0000256" key="1">
    <source>
        <dbReference type="PIRSR" id="PIRSR640255-1"/>
    </source>
</evidence>
<dbReference type="InterPro" id="IPR040255">
    <property type="entry name" value="Non-specific_endonuclease"/>
</dbReference>
<evidence type="ECO:0008006" key="7">
    <source>
        <dbReference type="Google" id="ProtNLM"/>
    </source>
</evidence>
<feature type="domain" description="DNA/RNA non-specific endonuclease/pyrophosphatase/phosphodiesterase" evidence="4">
    <location>
        <begin position="380"/>
        <end position="584"/>
    </location>
</feature>
<dbReference type="GO" id="GO:0016787">
    <property type="term" value="F:hydrolase activity"/>
    <property type="evidence" value="ECO:0007669"/>
    <property type="project" value="InterPro"/>
</dbReference>
<dbReference type="InterPro" id="IPR025049">
    <property type="entry name" value="Mfa-like_1"/>
</dbReference>
<dbReference type="Gene3D" id="2.60.40.2630">
    <property type="match status" value="1"/>
</dbReference>
<dbReference type="GO" id="GO:0003676">
    <property type="term" value="F:nucleic acid binding"/>
    <property type="evidence" value="ECO:0007669"/>
    <property type="project" value="InterPro"/>
</dbReference>
<dbReference type="PATRIC" id="fig|294710.3.peg.1717"/>
<name>A0A117M1A8_9BACT</name>
<dbReference type="GO" id="GO:0004519">
    <property type="term" value="F:endonuclease activity"/>
    <property type="evidence" value="ECO:0007669"/>
    <property type="project" value="TreeGrafter"/>
</dbReference>
<dbReference type="CDD" id="cd13120">
    <property type="entry name" value="BF2867_like_N"/>
    <property type="match status" value="1"/>
</dbReference>
<feature type="domain" description="ENPP1-3/EXOG-like endonuclease/phosphodiesterase" evidence="3">
    <location>
        <begin position="381"/>
        <end position="584"/>
    </location>
</feature>
<evidence type="ECO:0000313" key="5">
    <source>
        <dbReference type="EMBL" id="KUK78714.1"/>
    </source>
</evidence>
<dbReference type="InterPro" id="IPR044925">
    <property type="entry name" value="His-Me_finger_sf"/>
</dbReference>
<evidence type="ECO:0000256" key="2">
    <source>
        <dbReference type="PIRSR" id="PIRSR640255-2"/>
    </source>
</evidence>
<dbReference type="InterPro" id="IPR044929">
    <property type="entry name" value="DNA/RNA_non-sp_Endonuclease_sf"/>
</dbReference>
<accession>A0A117M1A8</accession>
<dbReference type="SMART" id="SM00892">
    <property type="entry name" value="Endonuclease_NS"/>
    <property type="match status" value="1"/>
</dbReference>
<keyword evidence="2" id="KW-0479">Metal-binding</keyword>
<dbReference type="Proteomes" id="UP000053860">
    <property type="component" value="Unassembled WGS sequence"/>
</dbReference>
<dbReference type="InterPro" id="IPR020821">
    <property type="entry name" value="ENPP1-3/EXOG-like_nuc-like"/>
</dbReference>
<evidence type="ECO:0000259" key="3">
    <source>
        <dbReference type="SMART" id="SM00477"/>
    </source>
</evidence>
<evidence type="ECO:0000313" key="6">
    <source>
        <dbReference type="Proteomes" id="UP000053860"/>
    </source>
</evidence>
<feature type="active site" description="Proton acceptor" evidence="1">
    <location>
        <position position="443"/>
    </location>
</feature>
<dbReference type="GO" id="GO:0046872">
    <property type="term" value="F:metal ion binding"/>
    <property type="evidence" value="ECO:0007669"/>
    <property type="project" value="UniProtKB-KW"/>
</dbReference>